<dbReference type="InterPro" id="IPR001347">
    <property type="entry name" value="SIS_dom"/>
</dbReference>
<feature type="domain" description="SIS" evidence="5">
    <location>
        <begin position="124"/>
        <end position="265"/>
    </location>
</feature>
<reference evidence="6 7" key="1">
    <citation type="submission" date="2020-07" db="EMBL/GenBank/DDBJ databases">
        <title>Facklamia lactis sp. nov., isolated from raw milk.</title>
        <authorList>
            <person name="Doll E.V."/>
            <person name="Huptas C."/>
            <person name="Staib L."/>
            <person name="Wenning M."/>
            <person name="Scherer S."/>
        </authorList>
    </citation>
    <scope>NUCLEOTIDE SEQUENCE [LARGE SCALE GENOMIC DNA]</scope>
    <source>
        <strain evidence="6 7">DSM 111018</strain>
    </source>
</reference>
<dbReference type="PROSITE" id="PS51071">
    <property type="entry name" value="HTH_RPIR"/>
    <property type="match status" value="1"/>
</dbReference>
<evidence type="ECO:0000256" key="2">
    <source>
        <dbReference type="ARBA" id="ARBA00023125"/>
    </source>
</evidence>
<gene>
    <name evidence="6" type="ORF">HZY91_02310</name>
</gene>
<organism evidence="6 7">
    <name type="scientific">Facklamia lactis</name>
    <dbReference type="NCBI Taxonomy" id="2749967"/>
    <lineage>
        <taxon>Bacteria</taxon>
        <taxon>Bacillati</taxon>
        <taxon>Bacillota</taxon>
        <taxon>Bacilli</taxon>
        <taxon>Lactobacillales</taxon>
        <taxon>Aerococcaceae</taxon>
        <taxon>Facklamia</taxon>
    </lineage>
</organism>
<keyword evidence="1" id="KW-0805">Transcription regulation</keyword>
<keyword evidence="2" id="KW-0238">DNA-binding</keyword>
<dbReference type="Pfam" id="PF01380">
    <property type="entry name" value="SIS"/>
    <property type="match status" value="1"/>
</dbReference>
<dbReference type="SUPFAM" id="SSF46689">
    <property type="entry name" value="Homeodomain-like"/>
    <property type="match status" value="1"/>
</dbReference>
<dbReference type="InterPro" id="IPR047640">
    <property type="entry name" value="RpiR-like"/>
</dbReference>
<sequence length="290" mass="32104">MRKNKILALIESLKDDLPKAEARVAEQIVQQPQKIIRMTAAELGQLADASAATVIRLTKRLQVESFTDLKMLVMSDLDAETTEIDTSIQAGESIEQVSDKIYWNSLTALESTRAILDEGSILKAIQVIHQSDVMYVFGIGASSLVAENLAQKFNRAGKTCLALQDAHILIASMMANDKKACFIAVSNSGETHEVLKINEMALEQGYYSIAVTQFGSSSLTKQAEINLHHVRSDEAKNRNAATTSLHAQFMVVDILFYAYLSSYYQETMDKLSSSRSAVQDYNRNGQIEIK</sequence>
<dbReference type="InterPro" id="IPR035472">
    <property type="entry name" value="RpiR-like_SIS"/>
</dbReference>
<dbReference type="PANTHER" id="PTHR30514">
    <property type="entry name" value="GLUCOKINASE"/>
    <property type="match status" value="1"/>
</dbReference>
<evidence type="ECO:0000256" key="3">
    <source>
        <dbReference type="ARBA" id="ARBA00023163"/>
    </source>
</evidence>
<dbReference type="RefSeq" id="WP_197114282.1">
    <property type="nucleotide sequence ID" value="NZ_JACBXQ010000001.1"/>
</dbReference>
<evidence type="ECO:0000259" key="4">
    <source>
        <dbReference type="PROSITE" id="PS51071"/>
    </source>
</evidence>
<protein>
    <submittedName>
        <fullName evidence="6">MurR/RpiR family transcriptional regulator</fullName>
    </submittedName>
</protein>
<dbReference type="InterPro" id="IPR000281">
    <property type="entry name" value="HTH_RpiR"/>
</dbReference>
<proteinExistence type="predicted"/>
<dbReference type="InterPro" id="IPR009057">
    <property type="entry name" value="Homeodomain-like_sf"/>
</dbReference>
<evidence type="ECO:0000313" key="7">
    <source>
        <dbReference type="Proteomes" id="UP000721415"/>
    </source>
</evidence>
<dbReference type="SUPFAM" id="SSF53697">
    <property type="entry name" value="SIS domain"/>
    <property type="match status" value="1"/>
</dbReference>
<dbReference type="PANTHER" id="PTHR30514:SF10">
    <property type="entry name" value="MURR_RPIR FAMILY TRANSCRIPTIONAL REGULATOR"/>
    <property type="match status" value="1"/>
</dbReference>
<evidence type="ECO:0000256" key="1">
    <source>
        <dbReference type="ARBA" id="ARBA00023015"/>
    </source>
</evidence>
<dbReference type="Pfam" id="PF01418">
    <property type="entry name" value="HTH_6"/>
    <property type="match status" value="1"/>
</dbReference>
<dbReference type="Gene3D" id="1.10.10.10">
    <property type="entry name" value="Winged helix-like DNA-binding domain superfamily/Winged helix DNA-binding domain"/>
    <property type="match status" value="1"/>
</dbReference>
<dbReference type="Gene3D" id="3.40.50.10490">
    <property type="entry name" value="Glucose-6-phosphate isomerase like protein, domain 1"/>
    <property type="match status" value="1"/>
</dbReference>
<dbReference type="Proteomes" id="UP000721415">
    <property type="component" value="Unassembled WGS sequence"/>
</dbReference>
<evidence type="ECO:0000313" key="6">
    <source>
        <dbReference type="EMBL" id="MBG9985724.1"/>
    </source>
</evidence>
<dbReference type="PROSITE" id="PS51464">
    <property type="entry name" value="SIS"/>
    <property type="match status" value="1"/>
</dbReference>
<dbReference type="InterPro" id="IPR036388">
    <property type="entry name" value="WH-like_DNA-bd_sf"/>
</dbReference>
<dbReference type="InterPro" id="IPR046348">
    <property type="entry name" value="SIS_dom_sf"/>
</dbReference>
<evidence type="ECO:0000259" key="5">
    <source>
        <dbReference type="PROSITE" id="PS51464"/>
    </source>
</evidence>
<comment type="caution">
    <text evidence="6">The sequence shown here is derived from an EMBL/GenBank/DDBJ whole genome shotgun (WGS) entry which is preliminary data.</text>
</comment>
<dbReference type="CDD" id="cd05013">
    <property type="entry name" value="SIS_RpiR"/>
    <property type="match status" value="1"/>
</dbReference>
<name>A0ABS0LNL7_9LACT</name>
<keyword evidence="3" id="KW-0804">Transcription</keyword>
<feature type="domain" description="HTH rpiR-type" evidence="4">
    <location>
        <begin position="4"/>
        <end position="80"/>
    </location>
</feature>
<dbReference type="EMBL" id="JACBXQ010000001">
    <property type="protein sequence ID" value="MBG9985724.1"/>
    <property type="molecule type" value="Genomic_DNA"/>
</dbReference>
<keyword evidence="7" id="KW-1185">Reference proteome</keyword>
<accession>A0ABS0LNL7</accession>